<name>A0A6J4PC70_9BURK</name>
<gene>
    <name evidence="2" type="ORF">AVDCRST_MAG51-1380</name>
</gene>
<evidence type="ECO:0000256" key="1">
    <source>
        <dbReference type="SAM" id="MobiDB-lite"/>
    </source>
</evidence>
<feature type="compositionally biased region" description="Basic and acidic residues" evidence="1">
    <location>
        <begin position="116"/>
        <end position="128"/>
    </location>
</feature>
<accession>A0A6J4PC70</accession>
<feature type="compositionally biased region" description="Basic residues" evidence="1">
    <location>
        <begin position="177"/>
        <end position="187"/>
    </location>
</feature>
<protein>
    <submittedName>
        <fullName evidence="2">ABC-type branched-chain amino acid transport systems, periplasmic component</fullName>
    </submittedName>
</protein>
<feature type="compositionally biased region" description="Basic residues" evidence="1">
    <location>
        <begin position="152"/>
        <end position="163"/>
    </location>
</feature>
<dbReference type="EMBL" id="CADCUX010000306">
    <property type="protein sequence ID" value="CAA9410505.1"/>
    <property type="molecule type" value="Genomic_DNA"/>
</dbReference>
<feature type="non-terminal residue" evidence="2">
    <location>
        <position position="1"/>
    </location>
</feature>
<reference evidence="2" key="1">
    <citation type="submission" date="2020-02" db="EMBL/GenBank/DDBJ databases">
        <authorList>
            <person name="Meier V. D."/>
        </authorList>
    </citation>
    <scope>NUCLEOTIDE SEQUENCE</scope>
    <source>
        <strain evidence="2">AVDCRST_MAG51</strain>
    </source>
</reference>
<feature type="non-terminal residue" evidence="2">
    <location>
        <position position="229"/>
    </location>
</feature>
<dbReference type="AlphaFoldDB" id="A0A6J4PC70"/>
<feature type="compositionally biased region" description="Basic and acidic residues" evidence="1">
    <location>
        <begin position="79"/>
        <end position="93"/>
    </location>
</feature>
<organism evidence="2">
    <name type="scientific">uncultured Ramlibacter sp</name>
    <dbReference type="NCBI Taxonomy" id="260755"/>
    <lineage>
        <taxon>Bacteria</taxon>
        <taxon>Pseudomonadati</taxon>
        <taxon>Pseudomonadota</taxon>
        <taxon>Betaproteobacteria</taxon>
        <taxon>Burkholderiales</taxon>
        <taxon>Comamonadaceae</taxon>
        <taxon>Ramlibacter</taxon>
        <taxon>environmental samples</taxon>
    </lineage>
</organism>
<evidence type="ECO:0000313" key="2">
    <source>
        <dbReference type="EMBL" id="CAA9410505.1"/>
    </source>
</evidence>
<proteinExistence type="predicted"/>
<feature type="compositionally biased region" description="Basic and acidic residues" evidence="1">
    <location>
        <begin position="213"/>
        <end position="229"/>
    </location>
</feature>
<feature type="region of interest" description="Disordered" evidence="1">
    <location>
        <begin position="55"/>
        <end position="229"/>
    </location>
</feature>
<sequence>AEKFSYQQSDCSRLARGLRQEGGGPGREGTGRGTCCGTRRCAGHCCCTRTCSRCGRRRDGRQDRPRGPRLRCPGPLRQGQRERRADGHRGPERARRHHRRQEDQVRDPGRRRRRRSEAGHRCRAEAVRRQGRGRGGPPELRHHHPGFEGLQRLRHSARHRRGHQPQPDQARLQDHLPHHRQRQRAGRRAGAVRGRHAEAQEGGPGGRPHGLRPGRDRGLQEDRAGPRHA</sequence>